<organism evidence="1 2">
    <name type="scientific">Scylla paramamosain</name>
    <name type="common">Mud crab</name>
    <dbReference type="NCBI Taxonomy" id="85552"/>
    <lineage>
        <taxon>Eukaryota</taxon>
        <taxon>Metazoa</taxon>
        <taxon>Ecdysozoa</taxon>
        <taxon>Arthropoda</taxon>
        <taxon>Crustacea</taxon>
        <taxon>Multicrustacea</taxon>
        <taxon>Malacostraca</taxon>
        <taxon>Eumalacostraca</taxon>
        <taxon>Eucarida</taxon>
        <taxon>Decapoda</taxon>
        <taxon>Pleocyemata</taxon>
        <taxon>Brachyura</taxon>
        <taxon>Eubrachyura</taxon>
        <taxon>Portunoidea</taxon>
        <taxon>Portunidae</taxon>
        <taxon>Portuninae</taxon>
        <taxon>Scylla</taxon>
    </lineage>
</organism>
<keyword evidence="2" id="KW-1185">Reference proteome</keyword>
<evidence type="ECO:0000313" key="1">
    <source>
        <dbReference type="EMBL" id="KAK8390439.1"/>
    </source>
</evidence>
<comment type="caution">
    <text evidence="1">The sequence shown here is derived from an EMBL/GenBank/DDBJ whole genome shotgun (WGS) entry which is preliminary data.</text>
</comment>
<gene>
    <name evidence="1" type="ORF">O3P69_010252</name>
</gene>
<protein>
    <submittedName>
        <fullName evidence="1">Uncharacterized protein</fullName>
    </submittedName>
</protein>
<reference evidence="1 2" key="1">
    <citation type="submission" date="2023-03" db="EMBL/GenBank/DDBJ databases">
        <title>High-quality genome of Scylla paramamosain provides insights in environmental adaptation.</title>
        <authorList>
            <person name="Zhang L."/>
        </authorList>
    </citation>
    <scope>NUCLEOTIDE SEQUENCE [LARGE SCALE GENOMIC DNA]</scope>
    <source>
        <strain evidence="1">LZ_2023a</strain>
        <tissue evidence="1">Muscle</tissue>
    </source>
</reference>
<evidence type="ECO:0000313" key="2">
    <source>
        <dbReference type="Proteomes" id="UP001487740"/>
    </source>
</evidence>
<dbReference type="AlphaFoldDB" id="A0AAW0TRM2"/>
<dbReference type="Proteomes" id="UP001487740">
    <property type="component" value="Unassembled WGS sequence"/>
</dbReference>
<name>A0AAW0TRM2_SCYPA</name>
<accession>A0AAW0TRM2</accession>
<sequence length="259" mass="28206">MKVGQKVRRVALQYKGYTLQGPEESRPPLDTTNTEAQFWAHCFTIKGAGGGVARADQLRARQGFTPRRTDTLHSPPCTAMVDAAPLALWALLTDSNLATGEGEAETSGGRKARLLSVKMWPHWSTREVQAALLQAAGLAHSKWISCTAVRLRDARGSLVPLTPATLRSSPTRPLHMEIMAAGRGADLPLLPTAFRETVLTITQRLEARMAAVEAGLVGLEGRRAALVEEELQQIQDTLAFMSRRLELTHAPAWVKSAQT</sequence>
<proteinExistence type="predicted"/>
<dbReference type="EMBL" id="JARAKH010000025">
    <property type="protein sequence ID" value="KAK8390439.1"/>
    <property type="molecule type" value="Genomic_DNA"/>
</dbReference>